<sequence length="498" mass="54042">MSASAKPLAPAEPAPGPEDKPRGKPLLAWGSLLGHRSEKIVFTRSEGAPEEKVLSITITETTVIESELGVWSSRALLYLTLWFFFSFCTLFLNKYILSLLEGEPSMLAQNPAFLPTQFHHDHAVCGSHEVRDSGFGSGQPEECGGFVCGDSEELCSRFHCDHVPDDPGGVHRLAGQPLPHPHHGGPGTVHGHGDKLQRPGVFSRVVHQHHGLSFVHYFSTGVFESSDRCPLPPTQSVPGAWPAAVCKMFFQKSSSVGTNTGSRPQSSSSTPAPRPWPCWSPPGSSSCQWHPHCPFCLCRSDDPRSLMCLTSSSSGLSHRSPFVRPSVRPSPHGWMPSRCLISALADSPAVNLGVHVTNPDPAPGSSGGRPDVGCRARRSCLLNLLRTVLRWLHQFTFPPAALKASSFPSSAARVLSIFCSRWSPCAHVRRSPLPSPPVLWVCVSRTVSDAERPLMGFLATRVRVHVQKVGGAVWVPREKAVCRSLLGLSLWAQETGYP</sequence>
<evidence type="ECO:0000256" key="1">
    <source>
        <dbReference type="SAM" id="MobiDB-lite"/>
    </source>
</evidence>
<keyword evidence="2" id="KW-1185">Reference proteome</keyword>
<feature type="region of interest" description="Disordered" evidence="1">
    <location>
        <begin position="175"/>
        <end position="196"/>
    </location>
</feature>
<organism evidence="2 3">
    <name type="scientific">Mustela putorius furo</name>
    <name type="common">European domestic ferret</name>
    <name type="synonym">Mustela furo</name>
    <dbReference type="NCBI Taxonomy" id="9669"/>
    <lineage>
        <taxon>Eukaryota</taxon>
        <taxon>Metazoa</taxon>
        <taxon>Chordata</taxon>
        <taxon>Craniata</taxon>
        <taxon>Vertebrata</taxon>
        <taxon>Euteleostomi</taxon>
        <taxon>Mammalia</taxon>
        <taxon>Eutheria</taxon>
        <taxon>Laurasiatheria</taxon>
        <taxon>Carnivora</taxon>
        <taxon>Caniformia</taxon>
        <taxon>Musteloidea</taxon>
        <taxon>Mustelidae</taxon>
        <taxon>Mustelinae</taxon>
        <taxon>Mustela</taxon>
    </lineage>
</organism>
<proteinExistence type="predicted"/>
<dbReference type="Proteomes" id="UP000000715">
    <property type="component" value="Unplaced"/>
</dbReference>
<name>A0A8U0R8B6_MUSPF</name>
<dbReference type="GeneID" id="101675525"/>
<feature type="region of interest" description="Disordered" evidence="1">
    <location>
        <begin position="1"/>
        <end position="23"/>
    </location>
</feature>
<evidence type="ECO:0000313" key="3">
    <source>
        <dbReference type="RefSeq" id="XP_044919482.1"/>
    </source>
</evidence>
<reference evidence="3" key="1">
    <citation type="submission" date="2025-08" db="UniProtKB">
        <authorList>
            <consortium name="RefSeq"/>
        </authorList>
    </citation>
    <scope>IDENTIFICATION</scope>
    <source>
        <tissue evidence="3">Brain</tissue>
    </source>
</reference>
<evidence type="ECO:0000313" key="2">
    <source>
        <dbReference type="Proteomes" id="UP000000715"/>
    </source>
</evidence>
<dbReference type="AlphaFoldDB" id="A0A8U0R8B6"/>
<accession>A0A8U0R8B6</accession>
<protein>
    <submittedName>
        <fullName evidence="3">Uncharacterized protein LOC101675525 isoform X2</fullName>
    </submittedName>
</protein>
<gene>
    <name evidence="3" type="primary">LOC101675525</name>
</gene>
<dbReference type="RefSeq" id="XP_044919482.1">
    <property type="nucleotide sequence ID" value="XM_045063547.1"/>
</dbReference>